<dbReference type="Proteomes" id="UP000199754">
    <property type="component" value="Chromosome"/>
</dbReference>
<dbReference type="STRING" id="1402135.SAMN05444149_101680"/>
<protein>
    <submittedName>
        <fullName evidence="4">DinB family protein</fullName>
    </submittedName>
</protein>
<keyword evidence="2 3" id="KW-0479">Metal-binding</keyword>
<comment type="similarity">
    <text evidence="1">Belongs to the DinB family.</text>
</comment>
<evidence type="ECO:0000313" key="4">
    <source>
        <dbReference type="EMBL" id="ASM72253.1"/>
    </source>
</evidence>
<evidence type="ECO:0000256" key="2">
    <source>
        <dbReference type="ARBA" id="ARBA00022723"/>
    </source>
</evidence>
<gene>
    <name evidence="4" type="ORF">SULPSESMR1_01436</name>
</gene>
<proteinExistence type="inferred from homology"/>
<dbReference type="Pfam" id="PF05163">
    <property type="entry name" value="DinB"/>
    <property type="match status" value="1"/>
</dbReference>
<dbReference type="PANTHER" id="PTHR37302:SF1">
    <property type="entry name" value="PROTEIN DINB"/>
    <property type="match status" value="1"/>
</dbReference>
<dbReference type="InterPro" id="IPR034660">
    <property type="entry name" value="DinB/YfiT-like"/>
</dbReference>
<dbReference type="RefSeq" id="WP_240311306.1">
    <property type="nucleotide sequence ID" value="NZ_CP022415.1"/>
</dbReference>
<dbReference type="PANTHER" id="PTHR37302">
    <property type="entry name" value="SLR1116 PROTEIN"/>
    <property type="match status" value="1"/>
</dbReference>
<sequence>MIDKSYVATMARYNAWQNSQLTDIVTHMDHEALELDRGAFFGSILGTLNHLLWGDRIWLNRFGADVDAPELPLAQSAALTPTVAAWGAERFQVDGRLTIWADGLHNLDLAGGLTWFSGSVKTKVTRPFAECVVHMFNHQTHHRGQVHAMLTAAGQSAPVSDLFIMNTQNGR</sequence>
<name>A0A221K034_9RHOB</name>
<evidence type="ECO:0000256" key="3">
    <source>
        <dbReference type="PIRSR" id="PIRSR607837-1"/>
    </source>
</evidence>
<organism evidence="4 5">
    <name type="scientific">Pseudosulfitobacter pseudonitzschiae</name>
    <dbReference type="NCBI Taxonomy" id="1402135"/>
    <lineage>
        <taxon>Bacteria</taxon>
        <taxon>Pseudomonadati</taxon>
        <taxon>Pseudomonadota</taxon>
        <taxon>Alphaproteobacteria</taxon>
        <taxon>Rhodobacterales</taxon>
        <taxon>Roseobacteraceae</taxon>
        <taxon>Pseudosulfitobacter</taxon>
    </lineage>
</organism>
<keyword evidence="5" id="KW-1185">Reference proteome</keyword>
<dbReference type="SUPFAM" id="SSF109854">
    <property type="entry name" value="DinB/YfiT-like putative metalloenzymes"/>
    <property type="match status" value="1"/>
</dbReference>
<feature type="binding site" evidence="3">
    <location>
        <position position="50"/>
    </location>
    <ligand>
        <name>a divalent metal cation</name>
        <dbReference type="ChEBI" id="CHEBI:60240"/>
    </ligand>
</feature>
<dbReference type="KEGG" id="spse:SULPSESMR1_01436"/>
<accession>A0A221K034</accession>
<reference evidence="4 5" key="1">
    <citation type="submission" date="2017-07" db="EMBL/GenBank/DDBJ databases">
        <title>Genome Sequence of Sulfitobacter pseudonitzschiae Strain SMR1 Isolated from a culture of the Diatom Skeletonema marinoi.</title>
        <authorList>
            <person name="Topel M."/>
            <person name="Pinder M.I.M."/>
            <person name="Johansson O.N."/>
            <person name="Kourtchenko O."/>
            <person name="Godhe A."/>
            <person name="Clarke A.K."/>
        </authorList>
    </citation>
    <scope>NUCLEOTIDE SEQUENCE [LARGE SCALE GENOMIC DNA]</scope>
    <source>
        <strain evidence="4 5">SMR1</strain>
    </source>
</reference>
<evidence type="ECO:0000313" key="5">
    <source>
        <dbReference type="Proteomes" id="UP000199754"/>
    </source>
</evidence>
<feature type="binding site" evidence="3">
    <location>
        <position position="142"/>
    </location>
    <ligand>
        <name>a divalent metal cation</name>
        <dbReference type="ChEBI" id="CHEBI:60240"/>
    </ligand>
</feature>
<evidence type="ECO:0000256" key="1">
    <source>
        <dbReference type="ARBA" id="ARBA00008635"/>
    </source>
</evidence>
<dbReference type="InterPro" id="IPR007837">
    <property type="entry name" value="DinB"/>
</dbReference>
<dbReference type="GO" id="GO:0046872">
    <property type="term" value="F:metal ion binding"/>
    <property type="evidence" value="ECO:0007669"/>
    <property type="project" value="UniProtKB-KW"/>
</dbReference>
<feature type="binding site" evidence="3">
    <location>
        <position position="138"/>
    </location>
    <ligand>
        <name>a divalent metal cation</name>
        <dbReference type="ChEBI" id="CHEBI:60240"/>
    </ligand>
</feature>
<dbReference type="EMBL" id="CP022415">
    <property type="protein sequence ID" value="ASM72253.1"/>
    <property type="molecule type" value="Genomic_DNA"/>
</dbReference>
<dbReference type="AlphaFoldDB" id="A0A221K034"/>
<dbReference type="Gene3D" id="1.20.120.450">
    <property type="entry name" value="dinb family like domain"/>
    <property type="match status" value="1"/>
</dbReference>